<keyword evidence="2" id="KW-1185">Reference proteome</keyword>
<gene>
    <name evidence="1" type="ORF">A3Q56_03075</name>
</gene>
<evidence type="ECO:0000313" key="1">
    <source>
        <dbReference type="EMBL" id="OAF69179.1"/>
    </source>
</evidence>
<accession>A0A177B4G2</accession>
<dbReference type="AlphaFoldDB" id="A0A177B4G2"/>
<comment type="caution">
    <text evidence="1">The sequence shown here is derived from an EMBL/GenBank/DDBJ whole genome shotgun (WGS) entry which is preliminary data.</text>
</comment>
<protein>
    <submittedName>
        <fullName evidence="1">Uncharacterized protein</fullName>
    </submittedName>
</protein>
<sequence length="74" mass="8437">MKKEGVWKMRWNGEDLKMMVDTDASDSFVNGKLVTNCTKFSGESRQFSGAFGVQKELQEKCKMNVQYGVVIFSM</sequence>
<reference evidence="1 2" key="1">
    <citation type="submission" date="2016-04" db="EMBL/GenBank/DDBJ databases">
        <title>The genome of Intoshia linei affirms orthonectids as highly simplified spiralians.</title>
        <authorList>
            <person name="Mikhailov K.V."/>
            <person name="Slusarev G.S."/>
            <person name="Nikitin M.A."/>
            <person name="Logacheva M.D."/>
            <person name="Penin A."/>
            <person name="Aleoshin V."/>
            <person name="Panchin Y.V."/>
        </authorList>
    </citation>
    <scope>NUCLEOTIDE SEQUENCE [LARGE SCALE GENOMIC DNA]</scope>
    <source>
        <strain evidence="1">Intl2013</strain>
        <tissue evidence="1">Whole animal</tissue>
    </source>
</reference>
<dbReference type="Proteomes" id="UP000078046">
    <property type="component" value="Unassembled WGS sequence"/>
</dbReference>
<evidence type="ECO:0000313" key="2">
    <source>
        <dbReference type="Proteomes" id="UP000078046"/>
    </source>
</evidence>
<proteinExistence type="predicted"/>
<organism evidence="1 2">
    <name type="scientific">Intoshia linei</name>
    <dbReference type="NCBI Taxonomy" id="1819745"/>
    <lineage>
        <taxon>Eukaryota</taxon>
        <taxon>Metazoa</taxon>
        <taxon>Spiralia</taxon>
        <taxon>Lophotrochozoa</taxon>
        <taxon>Mesozoa</taxon>
        <taxon>Orthonectida</taxon>
        <taxon>Rhopaluridae</taxon>
        <taxon>Intoshia</taxon>
    </lineage>
</organism>
<dbReference type="EMBL" id="LWCA01000323">
    <property type="protein sequence ID" value="OAF69179.1"/>
    <property type="molecule type" value="Genomic_DNA"/>
</dbReference>
<name>A0A177B4G2_9BILA</name>